<dbReference type="Proteomes" id="UP001595715">
    <property type="component" value="Unassembled WGS sequence"/>
</dbReference>
<organism evidence="1 2">
    <name type="scientific">Paenibacillus xanthanilyticus</name>
    <dbReference type="NCBI Taxonomy" id="1783531"/>
    <lineage>
        <taxon>Bacteria</taxon>
        <taxon>Bacillati</taxon>
        <taxon>Bacillota</taxon>
        <taxon>Bacilli</taxon>
        <taxon>Bacillales</taxon>
        <taxon>Paenibacillaceae</taxon>
        <taxon>Paenibacillus</taxon>
    </lineage>
</organism>
<gene>
    <name evidence="1" type="ORF">ACFOZ8_26505</name>
</gene>
<dbReference type="EMBL" id="JBHSAM010000034">
    <property type="protein sequence ID" value="MFC4103177.1"/>
    <property type="molecule type" value="Genomic_DNA"/>
</dbReference>
<keyword evidence="2" id="KW-1185">Reference proteome</keyword>
<evidence type="ECO:0000313" key="1">
    <source>
        <dbReference type="EMBL" id="MFC4103177.1"/>
    </source>
</evidence>
<comment type="caution">
    <text evidence="1">The sequence shown here is derived from an EMBL/GenBank/DDBJ whole genome shotgun (WGS) entry which is preliminary data.</text>
</comment>
<dbReference type="RefSeq" id="WP_377721757.1">
    <property type="nucleotide sequence ID" value="NZ_JBHSAM010000034.1"/>
</dbReference>
<protein>
    <submittedName>
        <fullName evidence="1">Uncharacterized protein</fullName>
    </submittedName>
</protein>
<evidence type="ECO:0000313" key="2">
    <source>
        <dbReference type="Proteomes" id="UP001595715"/>
    </source>
</evidence>
<accession>A0ABV8KB77</accession>
<reference evidence="2" key="1">
    <citation type="journal article" date="2019" name="Int. J. Syst. Evol. Microbiol.">
        <title>The Global Catalogue of Microorganisms (GCM) 10K type strain sequencing project: providing services to taxonomists for standard genome sequencing and annotation.</title>
        <authorList>
            <consortium name="The Broad Institute Genomics Platform"/>
            <consortium name="The Broad Institute Genome Sequencing Center for Infectious Disease"/>
            <person name="Wu L."/>
            <person name="Ma J."/>
        </authorList>
    </citation>
    <scope>NUCLEOTIDE SEQUENCE [LARGE SCALE GENOMIC DNA]</scope>
    <source>
        <strain evidence="2">IBRC-M 10987</strain>
    </source>
</reference>
<name>A0ABV8KB77_9BACL</name>
<proteinExistence type="predicted"/>
<sequence>MAEHSRAISGKHEEKKRITLDIQMILAQLGLKEKWEEELKSAGRAE</sequence>